<dbReference type="InterPro" id="IPR012902">
    <property type="entry name" value="N_methyl_site"/>
</dbReference>
<dbReference type="STRING" id="1547445.LO80_04985"/>
<dbReference type="HOGENOM" id="CLU_170974_0_0_6"/>
<protein>
    <recommendedName>
        <fullName evidence="4">Type II secretion system protein</fullName>
    </recommendedName>
</protein>
<keyword evidence="1" id="KW-1133">Transmembrane helix</keyword>
<feature type="transmembrane region" description="Helical" evidence="1">
    <location>
        <begin position="12"/>
        <end position="33"/>
    </location>
</feature>
<keyword evidence="3" id="KW-1185">Reference proteome</keyword>
<dbReference type="Proteomes" id="UP000029672">
    <property type="component" value="Chromosome"/>
</dbReference>
<sequence length="109" mass="12172">MKKYSYCKGVSLIEALISVAIMLFILFSMFLVFNSAILSSSVVDDKVNLYDQLNDRIDNYRLTGVFDNTSSGTITFSEQQLSDPELIRFTINDSSNGGMTVSKDVAKYT</sequence>
<dbReference type="AlphaFoldDB" id="A0A097ERU2"/>
<evidence type="ECO:0000313" key="2">
    <source>
        <dbReference type="EMBL" id="AIT10291.1"/>
    </source>
</evidence>
<dbReference type="KEGG" id="frf:LO80_04985"/>
<evidence type="ECO:0000313" key="3">
    <source>
        <dbReference type="Proteomes" id="UP000029672"/>
    </source>
</evidence>
<keyword evidence="1" id="KW-0812">Transmembrane</keyword>
<dbReference type="EMBL" id="CP009574">
    <property type="protein sequence ID" value="AIT10291.1"/>
    <property type="molecule type" value="Genomic_DNA"/>
</dbReference>
<accession>A0A097ERU2</accession>
<evidence type="ECO:0000256" key="1">
    <source>
        <dbReference type="SAM" id="Phobius"/>
    </source>
</evidence>
<reference evidence="2 3" key="1">
    <citation type="submission" date="2014-10" db="EMBL/GenBank/DDBJ databases">
        <title>Whole genome sequence of Francisella endociliophora strain FSC1006, isolated from a laboratory culture of the marine ciliate Euplotes raikovi.</title>
        <authorList>
            <person name="Granberg M."/>
            <person name="Backman S."/>
            <person name="Lundmark E."/>
            <person name="Nilsson E."/>
            <person name="Karlsson E."/>
            <person name="Thelaus J."/>
            <person name="Ohrman C."/>
            <person name="Larkeryd A."/>
            <person name="Stenberg P."/>
        </authorList>
    </citation>
    <scope>NUCLEOTIDE SEQUENCE [LARGE SCALE GENOMIC DNA]</scope>
    <source>
        <strain evidence="2 3">FSC1006</strain>
    </source>
</reference>
<dbReference type="PROSITE" id="PS00409">
    <property type="entry name" value="PROKAR_NTER_METHYL"/>
    <property type="match status" value="1"/>
</dbReference>
<keyword evidence="1" id="KW-0472">Membrane</keyword>
<organism evidence="2 3">
    <name type="scientific">Candidatus Francisella endociliophora</name>
    <dbReference type="NCBI Taxonomy" id="653937"/>
    <lineage>
        <taxon>Bacteria</taxon>
        <taxon>Pseudomonadati</taxon>
        <taxon>Pseudomonadota</taxon>
        <taxon>Gammaproteobacteria</taxon>
        <taxon>Thiotrichales</taxon>
        <taxon>Francisellaceae</taxon>
        <taxon>Francisella</taxon>
    </lineage>
</organism>
<proteinExistence type="predicted"/>
<evidence type="ECO:0008006" key="4">
    <source>
        <dbReference type="Google" id="ProtNLM"/>
    </source>
</evidence>
<gene>
    <name evidence="2" type="ORF">LO80_04985</name>
</gene>
<name>A0A097ERU2_9GAMM</name>